<dbReference type="RefSeq" id="WP_316514295.1">
    <property type="nucleotide sequence ID" value="NZ_OY726395.1"/>
</dbReference>
<protein>
    <submittedName>
        <fullName evidence="1">Uncharacterized protein</fullName>
    </submittedName>
</protein>
<organism evidence="1 2">
    <name type="scientific">[Mycobacterium] wendilense</name>
    <dbReference type="NCBI Taxonomy" id="3064284"/>
    <lineage>
        <taxon>Bacteria</taxon>
        <taxon>Bacillati</taxon>
        <taxon>Actinomycetota</taxon>
        <taxon>Actinomycetes</taxon>
        <taxon>Mycobacteriales</taxon>
        <taxon>Mycobacteriaceae</taxon>
        <taxon>Mycolicibacter</taxon>
    </lineage>
</organism>
<evidence type="ECO:0000313" key="2">
    <source>
        <dbReference type="Proteomes" id="UP001190466"/>
    </source>
</evidence>
<dbReference type="EMBL" id="OY726395">
    <property type="protein sequence ID" value="CAJ1579802.1"/>
    <property type="molecule type" value="Genomic_DNA"/>
</dbReference>
<name>A0ABN9NUF6_9MYCO</name>
<proteinExistence type="predicted"/>
<sequence length="59" mass="6629">MSTSYRDLITNLHRGVHCDVSSARTRLQGVIELMDRAHLPAVAADLRAVEQRLVDQADR</sequence>
<reference evidence="1 2" key="1">
    <citation type="submission" date="2023-08" db="EMBL/GenBank/DDBJ databases">
        <authorList>
            <person name="Folkvardsen B D."/>
            <person name="Norman A."/>
        </authorList>
    </citation>
    <scope>NUCLEOTIDE SEQUENCE [LARGE SCALE GENOMIC DNA]</scope>
    <source>
        <strain evidence="1 2">Mu0050</strain>
    </source>
</reference>
<keyword evidence="2" id="KW-1185">Reference proteome</keyword>
<evidence type="ECO:0000313" key="1">
    <source>
        <dbReference type="EMBL" id="CAJ1579802.1"/>
    </source>
</evidence>
<accession>A0ABN9NUF6</accession>
<dbReference type="Proteomes" id="UP001190466">
    <property type="component" value="Chromosome"/>
</dbReference>
<gene>
    <name evidence="1" type="ORF">MU0050_000695</name>
</gene>